<evidence type="ECO:0000313" key="2">
    <source>
        <dbReference type="EMBL" id="TKA69075.1"/>
    </source>
</evidence>
<feature type="chain" id="PRO_5020411359" evidence="1">
    <location>
        <begin position="22"/>
        <end position="137"/>
    </location>
</feature>
<comment type="caution">
    <text evidence="2">The sequence shown here is derived from an EMBL/GenBank/DDBJ whole genome shotgun (WGS) entry which is preliminary data.</text>
</comment>
<organism evidence="2 3">
    <name type="scientific">Friedmanniomyces simplex</name>
    <dbReference type="NCBI Taxonomy" id="329884"/>
    <lineage>
        <taxon>Eukaryota</taxon>
        <taxon>Fungi</taxon>
        <taxon>Dikarya</taxon>
        <taxon>Ascomycota</taxon>
        <taxon>Pezizomycotina</taxon>
        <taxon>Dothideomycetes</taxon>
        <taxon>Dothideomycetidae</taxon>
        <taxon>Mycosphaerellales</taxon>
        <taxon>Teratosphaeriaceae</taxon>
        <taxon>Friedmanniomyces</taxon>
    </lineage>
</organism>
<dbReference type="AlphaFoldDB" id="A0A4U0X3W9"/>
<name>A0A4U0X3W9_9PEZI</name>
<dbReference type="OrthoDB" id="3621537at2759"/>
<dbReference type="EMBL" id="NAJQ01000469">
    <property type="protein sequence ID" value="TKA69075.1"/>
    <property type="molecule type" value="Genomic_DNA"/>
</dbReference>
<gene>
    <name evidence="2" type="ORF">B0A55_08133</name>
</gene>
<evidence type="ECO:0000256" key="1">
    <source>
        <dbReference type="SAM" id="SignalP"/>
    </source>
</evidence>
<proteinExistence type="predicted"/>
<accession>A0A4U0X3W9</accession>
<keyword evidence="3" id="KW-1185">Reference proteome</keyword>
<feature type="signal peptide" evidence="1">
    <location>
        <begin position="1"/>
        <end position="21"/>
    </location>
</feature>
<sequence length="137" mass="14093">MRSTTLSLSLTALALSLPISADFFLSNSTICMGAFPVSNCWHGPTVFSGVSNTTAYTCPKLFHAQASVYVWNGTAGPNGSADLYATQPCGVEGEMHFVKDGVTGYKGLNEGGGEGGGLSGGSEFGEALLAVGWGRVF</sequence>
<evidence type="ECO:0000313" key="3">
    <source>
        <dbReference type="Proteomes" id="UP000309340"/>
    </source>
</evidence>
<protein>
    <submittedName>
        <fullName evidence="2">Uncharacterized protein</fullName>
    </submittedName>
</protein>
<reference evidence="2 3" key="1">
    <citation type="submission" date="2017-03" db="EMBL/GenBank/DDBJ databases">
        <title>Genomes of endolithic fungi from Antarctica.</title>
        <authorList>
            <person name="Coleine C."/>
            <person name="Masonjones S."/>
            <person name="Stajich J.E."/>
        </authorList>
    </citation>
    <scope>NUCLEOTIDE SEQUENCE [LARGE SCALE GENOMIC DNA]</scope>
    <source>
        <strain evidence="2 3">CCFEE 5184</strain>
    </source>
</reference>
<keyword evidence="1" id="KW-0732">Signal</keyword>
<dbReference type="Proteomes" id="UP000309340">
    <property type="component" value="Unassembled WGS sequence"/>
</dbReference>